<evidence type="ECO:0000256" key="6">
    <source>
        <dbReference type="PIRNR" id="PIRNR036525"/>
    </source>
</evidence>
<evidence type="ECO:0000313" key="8">
    <source>
        <dbReference type="EMBL" id="MFD2139908.1"/>
    </source>
</evidence>
<dbReference type="GO" id="GO:0032259">
    <property type="term" value="P:methylation"/>
    <property type="evidence" value="ECO:0007669"/>
    <property type="project" value="UniProtKB-KW"/>
</dbReference>
<dbReference type="PANTHER" id="PTHR43467:SF1">
    <property type="entry name" value="PRECORRIN-6A SYNTHASE [DEACETYLATING]"/>
    <property type="match status" value="1"/>
</dbReference>
<dbReference type="RefSeq" id="WP_213353397.1">
    <property type="nucleotide sequence ID" value="NZ_JAHBGB010000033.1"/>
</dbReference>
<evidence type="ECO:0000256" key="1">
    <source>
        <dbReference type="ARBA" id="ARBA00004953"/>
    </source>
</evidence>
<reference evidence="9" key="1">
    <citation type="journal article" date="2019" name="Int. J. Syst. Evol. Microbiol.">
        <title>The Global Catalogue of Microorganisms (GCM) 10K type strain sequencing project: providing services to taxonomists for standard genome sequencing and annotation.</title>
        <authorList>
            <consortium name="The Broad Institute Genomics Platform"/>
            <consortium name="The Broad Institute Genome Sequencing Center for Infectious Disease"/>
            <person name="Wu L."/>
            <person name="Ma J."/>
        </authorList>
    </citation>
    <scope>NUCLEOTIDE SEQUENCE [LARGE SCALE GENOMIC DNA]</scope>
    <source>
        <strain evidence="9">CCM 7435</strain>
    </source>
</reference>
<evidence type="ECO:0000259" key="7">
    <source>
        <dbReference type="Pfam" id="PF00590"/>
    </source>
</evidence>
<dbReference type="InterPro" id="IPR014776">
    <property type="entry name" value="4pyrrole_Mease_sub2"/>
</dbReference>
<dbReference type="NCBIfam" id="TIGR02434">
    <property type="entry name" value="CobF"/>
    <property type="match status" value="1"/>
</dbReference>
<keyword evidence="4 6" id="KW-0808">Transferase</keyword>
<dbReference type="Proteomes" id="UP001597299">
    <property type="component" value="Unassembled WGS sequence"/>
</dbReference>
<comment type="catalytic activity">
    <reaction evidence="6">
        <text>precorrin-5 + S-adenosyl-L-methionine + H2O = precorrin-6A + acetate + S-adenosyl-L-homocysteine + 2 H(+)</text>
        <dbReference type="Rhea" id="RHEA:18261"/>
        <dbReference type="ChEBI" id="CHEBI:15377"/>
        <dbReference type="ChEBI" id="CHEBI:15378"/>
        <dbReference type="ChEBI" id="CHEBI:30089"/>
        <dbReference type="ChEBI" id="CHEBI:57856"/>
        <dbReference type="ChEBI" id="CHEBI:59789"/>
        <dbReference type="ChEBI" id="CHEBI:77871"/>
        <dbReference type="ChEBI" id="CHEBI:77872"/>
        <dbReference type="EC" id="2.1.1.152"/>
    </reaction>
</comment>
<dbReference type="EC" id="2.1.1.152" evidence="6"/>
<dbReference type="InterPro" id="IPR035996">
    <property type="entry name" value="4pyrrol_Methylase_sf"/>
</dbReference>
<protein>
    <recommendedName>
        <fullName evidence="6">Precorrin-6A synthase [deacetylating]</fullName>
        <ecNumber evidence="6">2.1.1.152</ecNumber>
    </recommendedName>
</protein>
<name>A0ABW4YUM5_9HYPH</name>
<evidence type="ECO:0000256" key="4">
    <source>
        <dbReference type="ARBA" id="ARBA00022679"/>
    </source>
</evidence>
<proteinExistence type="predicted"/>
<comment type="pathway">
    <text evidence="1">Cofactor biosynthesis; adenosylcobalamin biosynthesis.</text>
</comment>
<evidence type="ECO:0000256" key="2">
    <source>
        <dbReference type="ARBA" id="ARBA00022573"/>
    </source>
</evidence>
<sequence>MTRRVLVIGIGMGDPASLTLKAVEAINRAEVFLFLDKGEAAAELIHLREAILRTHRRAPWRSLSLPSPKRGQEGRETSGGYRAGVEAWHAARAELLARAIAEEVPEDGTGALLVWGDPMLYDSTLRVLAAAASAGVDFEVEVIPGITAIQALCAAHRIPLNGIGENVEVTTGRRVAGATPAAPAFVVLLDDGAGLRALMQRGWDGQVWWGAYLGTPDEVLRVGRLAEVGEEILRVRAEMRARKGWVMDVWLGRGAGPAGGQMP</sequence>
<feature type="domain" description="Tetrapyrrole methylase" evidence="7">
    <location>
        <begin position="5"/>
        <end position="228"/>
    </location>
</feature>
<keyword evidence="9" id="KW-1185">Reference proteome</keyword>
<dbReference type="Gene3D" id="3.30.950.10">
    <property type="entry name" value="Methyltransferase, Cobalt-precorrin-4 Transmethylase, Domain 2"/>
    <property type="match status" value="1"/>
</dbReference>
<accession>A0ABW4YUM5</accession>
<dbReference type="InterPro" id="IPR012797">
    <property type="entry name" value="CobF"/>
</dbReference>
<dbReference type="GO" id="GO:0043819">
    <property type="term" value="F:precorrin-6A synthase (deacetylating) activity"/>
    <property type="evidence" value="ECO:0007669"/>
    <property type="project" value="UniProtKB-EC"/>
</dbReference>
<dbReference type="Pfam" id="PF00590">
    <property type="entry name" value="TP_methylase"/>
    <property type="match status" value="1"/>
</dbReference>
<keyword evidence="2" id="KW-0169">Cobalamin biosynthesis</keyword>
<dbReference type="CDD" id="cd11643">
    <property type="entry name" value="Precorrin-6A-synthase"/>
    <property type="match status" value="1"/>
</dbReference>
<evidence type="ECO:0000313" key="9">
    <source>
        <dbReference type="Proteomes" id="UP001597299"/>
    </source>
</evidence>
<dbReference type="SUPFAM" id="SSF53790">
    <property type="entry name" value="Tetrapyrrole methylase"/>
    <property type="match status" value="1"/>
</dbReference>
<gene>
    <name evidence="8" type="primary">cobF</name>
    <name evidence="8" type="ORF">ACFSNC_05835</name>
</gene>
<dbReference type="EMBL" id="JBHUHD010000001">
    <property type="protein sequence ID" value="MFD2139908.1"/>
    <property type="molecule type" value="Genomic_DNA"/>
</dbReference>
<evidence type="ECO:0000256" key="3">
    <source>
        <dbReference type="ARBA" id="ARBA00022603"/>
    </source>
</evidence>
<keyword evidence="5 6" id="KW-0949">S-adenosyl-L-methionine</keyword>
<dbReference type="PANTHER" id="PTHR43467">
    <property type="entry name" value="COBALT-PRECORRIN-2 C(20)-METHYLTRANSFERASE"/>
    <property type="match status" value="1"/>
</dbReference>
<comment type="caution">
    <text evidence="8">The sequence shown here is derived from an EMBL/GenBank/DDBJ whole genome shotgun (WGS) entry which is preliminary data.</text>
</comment>
<comment type="function">
    <text evidence="6">Catalyzes the methylation of C-1 in precorrin-5 and the subsequent extrusion of acetic acid from the resulting intermediate to form cobalt-precorrin-6A.</text>
</comment>
<evidence type="ECO:0000256" key="5">
    <source>
        <dbReference type="ARBA" id="ARBA00022691"/>
    </source>
</evidence>
<dbReference type="InterPro" id="IPR014777">
    <property type="entry name" value="4pyrrole_Mease_sub1"/>
</dbReference>
<organism evidence="8 9">
    <name type="scientific">Ancylobacter oerskovii</name>
    <dbReference type="NCBI Taxonomy" id="459519"/>
    <lineage>
        <taxon>Bacteria</taxon>
        <taxon>Pseudomonadati</taxon>
        <taxon>Pseudomonadota</taxon>
        <taxon>Alphaproteobacteria</taxon>
        <taxon>Hyphomicrobiales</taxon>
        <taxon>Xanthobacteraceae</taxon>
        <taxon>Ancylobacter</taxon>
    </lineage>
</organism>
<keyword evidence="3 6" id="KW-0489">Methyltransferase</keyword>
<dbReference type="PIRSF" id="PIRSF036525">
    <property type="entry name" value="CobF"/>
    <property type="match status" value="1"/>
</dbReference>
<dbReference type="InterPro" id="IPR000878">
    <property type="entry name" value="4pyrrol_Mease"/>
</dbReference>
<dbReference type="Gene3D" id="3.40.1010.10">
    <property type="entry name" value="Cobalt-precorrin-4 Transmethylase, Domain 1"/>
    <property type="match status" value="1"/>
</dbReference>